<dbReference type="GO" id="GO:0005737">
    <property type="term" value="C:cytoplasm"/>
    <property type="evidence" value="ECO:0007669"/>
    <property type="project" value="TreeGrafter"/>
</dbReference>
<dbReference type="Pfam" id="PF00061">
    <property type="entry name" value="Lipocalin"/>
    <property type="match status" value="1"/>
</dbReference>
<organism evidence="3 4">
    <name type="scientific">Tetranychus urticae</name>
    <name type="common">Two-spotted spider mite</name>
    <dbReference type="NCBI Taxonomy" id="32264"/>
    <lineage>
        <taxon>Eukaryota</taxon>
        <taxon>Metazoa</taxon>
        <taxon>Ecdysozoa</taxon>
        <taxon>Arthropoda</taxon>
        <taxon>Chelicerata</taxon>
        <taxon>Arachnida</taxon>
        <taxon>Acari</taxon>
        <taxon>Acariformes</taxon>
        <taxon>Trombidiformes</taxon>
        <taxon>Prostigmata</taxon>
        <taxon>Eleutherengona</taxon>
        <taxon>Raphignathae</taxon>
        <taxon>Tetranychoidea</taxon>
        <taxon>Tetranychidae</taxon>
        <taxon>Tetranychus</taxon>
    </lineage>
</organism>
<keyword evidence="4" id="KW-1185">Reference proteome</keyword>
<feature type="domain" description="Lipocalin/cytosolic fatty-acid binding" evidence="2">
    <location>
        <begin position="42"/>
        <end position="177"/>
    </location>
</feature>
<dbReference type="InterPro" id="IPR000566">
    <property type="entry name" value="Lipocln_cytosolic_FA-bd_dom"/>
</dbReference>
<dbReference type="GO" id="GO:0000302">
    <property type="term" value="P:response to reactive oxygen species"/>
    <property type="evidence" value="ECO:0007669"/>
    <property type="project" value="TreeGrafter"/>
</dbReference>
<keyword evidence="1" id="KW-0732">Signal</keyword>
<dbReference type="EnsemblMetazoa" id="tetur07g03970.1">
    <property type="protein sequence ID" value="tetur07g03970.1"/>
    <property type="gene ID" value="tetur07g03970"/>
</dbReference>
<accession>T1K978</accession>
<dbReference type="Proteomes" id="UP000015104">
    <property type="component" value="Unassembled WGS sequence"/>
</dbReference>
<dbReference type="InterPro" id="IPR012674">
    <property type="entry name" value="Calycin"/>
</dbReference>
<dbReference type="OMA" id="WYVIKST"/>
<proteinExistence type="predicted"/>
<evidence type="ECO:0000313" key="3">
    <source>
        <dbReference type="EnsemblMetazoa" id="tetur07g03970.1"/>
    </source>
</evidence>
<protein>
    <recommendedName>
        <fullName evidence="2">Lipocalin/cytosolic fatty-acid binding domain-containing protein</fullName>
    </recommendedName>
</protein>
<evidence type="ECO:0000313" key="4">
    <source>
        <dbReference type="Proteomes" id="UP000015104"/>
    </source>
</evidence>
<dbReference type="CDD" id="cd00301">
    <property type="entry name" value="lipocalin_FABP"/>
    <property type="match status" value="1"/>
</dbReference>
<dbReference type="EMBL" id="CAEY01001890">
    <property type="status" value="NOT_ANNOTATED_CDS"/>
    <property type="molecule type" value="Genomic_DNA"/>
</dbReference>
<dbReference type="HOGENOM" id="CLU_1379745_0_0_1"/>
<sequence length="198" mass="21880">MITKGYILLLCFIASVCCEVTLPGPCPNIPAPANFSWKKMEGSWYVLKETKDENGDLENCPVDTYIFRDNSSVTYLNGFHLGGYTRGEGGPGLIDQSQPNKITIKFTPTGKSFDRYVVDTDYENYAVLIGCKEKKGNHLIHAKLLTKSQTPPAQSKLAAYLAVQNLGVPVTSLINNYDQYSYCNGYPDSKANRGKSQS</sequence>
<gene>
    <name evidence="3" type="primary">107361969</name>
</gene>
<evidence type="ECO:0000256" key="1">
    <source>
        <dbReference type="SAM" id="SignalP"/>
    </source>
</evidence>
<dbReference type="PANTHER" id="PTHR10612">
    <property type="entry name" value="APOLIPOPROTEIN D"/>
    <property type="match status" value="1"/>
</dbReference>
<reference evidence="4" key="1">
    <citation type="submission" date="2011-08" db="EMBL/GenBank/DDBJ databases">
        <authorList>
            <person name="Rombauts S."/>
        </authorList>
    </citation>
    <scope>NUCLEOTIDE SEQUENCE</scope>
    <source>
        <strain evidence="4">London</strain>
    </source>
</reference>
<reference evidence="3" key="2">
    <citation type="submission" date="2015-06" db="UniProtKB">
        <authorList>
            <consortium name="EnsemblMetazoa"/>
        </authorList>
    </citation>
    <scope>IDENTIFICATION</scope>
</reference>
<dbReference type="PANTHER" id="PTHR10612:SF34">
    <property type="entry name" value="APOLIPOPROTEIN D"/>
    <property type="match status" value="1"/>
</dbReference>
<dbReference type="Gene3D" id="2.40.128.20">
    <property type="match status" value="1"/>
</dbReference>
<evidence type="ECO:0000259" key="2">
    <source>
        <dbReference type="Pfam" id="PF00061"/>
    </source>
</evidence>
<feature type="chain" id="PRO_5004581121" description="Lipocalin/cytosolic fatty-acid binding domain-containing protein" evidence="1">
    <location>
        <begin position="19"/>
        <end position="198"/>
    </location>
</feature>
<dbReference type="OrthoDB" id="565904at2759"/>
<dbReference type="AlphaFoldDB" id="T1K978"/>
<feature type="signal peptide" evidence="1">
    <location>
        <begin position="1"/>
        <end position="18"/>
    </location>
</feature>
<name>T1K978_TETUR</name>
<dbReference type="SUPFAM" id="SSF50814">
    <property type="entry name" value="Lipocalins"/>
    <property type="match status" value="1"/>
</dbReference>
<dbReference type="KEGG" id="tut:107361969"/>
<dbReference type="GO" id="GO:0006629">
    <property type="term" value="P:lipid metabolic process"/>
    <property type="evidence" value="ECO:0007669"/>
    <property type="project" value="TreeGrafter"/>
</dbReference>